<evidence type="ECO:0000259" key="4">
    <source>
        <dbReference type="Pfam" id="PF25064"/>
    </source>
</evidence>
<evidence type="ECO:0000256" key="1">
    <source>
        <dbReference type="PROSITE-ProRule" id="PRU00339"/>
    </source>
</evidence>
<name>A0ABM6WAC4_9BACT</name>
<feature type="signal peptide" evidence="2">
    <location>
        <begin position="1"/>
        <end position="23"/>
    </location>
</feature>
<feature type="domain" description="DUF5107" evidence="3">
    <location>
        <begin position="57"/>
        <end position="364"/>
    </location>
</feature>
<feature type="chain" id="PRO_5045036717" description="DUF5107 domain-containing protein" evidence="2">
    <location>
        <begin position="24"/>
        <end position="1070"/>
    </location>
</feature>
<dbReference type="InterPro" id="IPR056835">
    <property type="entry name" value="ARM_TT21_5th"/>
</dbReference>
<reference evidence="5 6" key="1">
    <citation type="submission" date="2018-05" db="EMBL/GenBank/DDBJ databases">
        <title>Chitinophaga sp. nov., isolated from rhizosphere soil of Alhagi.</title>
        <authorList>
            <person name="Liu Y."/>
        </authorList>
    </citation>
    <scope>NUCLEOTIDE SEQUENCE [LARGE SCALE GENOMIC DNA]</scope>
    <source>
        <strain evidence="5 6">T22</strain>
    </source>
</reference>
<dbReference type="InterPro" id="IPR011990">
    <property type="entry name" value="TPR-like_helical_dom_sf"/>
</dbReference>
<dbReference type="Pfam" id="PF17128">
    <property type="entry name" value="DUF5107"/>
    <property type="match status" value="1"/>
</dbReference>
<dbReference type="InterPro" id="IPR033396">
    <property type="entry name" value="DUF5107"/>
</dbReference>
<gene>
    <name evidence="5" type="ORF">DLD77_03690</name>
</gene>
<keyword evidence="1" id="KW-0802">TPR repeat</keyword>
<dbReference type="Gene3D" id="1.25.40.10">
    <property type="entry name" value="Tetratricopeptide repeat domain"/>
    <property type="match status" value="2"/>
</dbReference>
<feature type="domain" description="Tetratricopeptide repeat protein 21A/21B fifth ARM repeats" evidence="4">
    <location>
        <begin position="489"/>
        <end position="578"/>
    </location>
</feature>
<dbReference type="Pfam" id="PF14559">
    <property type="entry name" value="TPR_19"/>
    <property type="match status" value="1"/>
</dbReference>
<dbReference type="RefSeq" id="WP_119076750.1">
    <property type="nucleotide sequence ID" value="NZ_CP029600.1"/>
</dbReference>
<feature type="repeat" description="TPR" evidence="1">
    <location>
        <begin position="609"/>
        <end position="642"/>
    </location>
</feature>
<dbReference type="PANTHER" id="PTHR12558:SF13">
    <property type="entry name" value="CELL DIVISION CYCLE PROTEIN 27 HOMOLOG"/>
    <property type="match status" value="1"/>
</dbReference>
<sequence length="1070" mass="120305">MIHYLYRFLLAGNLVLLGVTVSAQQPVSVKEAATPFKTYPYSDPNPVAPMAVKGTIGRFYPYFMFDGYTAKDTVMNWRLVTLNNGLITVKIMPGLGGKVYGAIENASGEAFVYMNDAIKFRAIGSRGPWTSGGIEHNFGLDLGHAPWAASAVDYMITRHADGSADCTVGGLDLASRSQWRVTVRLAPRTAYFETKALWYNPTPYHQAYLSWENAAFRASNDLAFYFPGNYFIGHNGEAEPWPLTKDGRDISLYRNNNFGSSKSYHIMGDSRNWFGGIWQQRQMGFGHWAPYSDAPGKKLWIWSLARDGGIWEDLLTDHNGQYIEAQSGANFNQPDLYSGFHSPFKQLAFRPGYTETKQEAWFPVKGLQGISDASEWGSLYVVRGRDSLQVWISPNRPAKDSLVIRLNGRPYAAVMAALQPLQMYYRAFSLRGNEGAHVSVALGAGKLYYSSNTEETAAARPMVSADKPLPDDAERQFLIGEDKNSMRLFDEAMQHYTACLQKEPGHLQALVRMAELHHRRGNNQEALAYALDALRINTYDGGANFIRGVIERSNGNLWQAAEAFGVAVRTMEFRSVAYTGLAGISMQQRDYQAAATYAGRALEYNYNNLDAHALMGTAYRKLGRATQALQAFDRLLATDPLSHYARFEKYLLKPSAAALASFKAAITNEFPHETYLELALGYVQNGMEKEALALLEQAPPYPTVYYWLAYLNKDHAPARSRTWLEKANALSARLVFPFRAETAPVLQWALEQGGSWKPAYYLGLLHWHHHRSEKARALLAGLGNQPDFAYCYLARSVLFAADSTAKASNLHDIRRAIELQPEEWRARQLLTEYYVRHRQPAAALEAAETAARLFPANPVMQMDHAKMLLENGRAAACAAVLNNLRIFPQEGAQEGRRLFEEAWLSMALEKVREKDYRTALRYLDTSRGWPENLGSGKPFEPDNRLQDYLAAFCEKELSNSAGAERYRRSIEQYTRQQWPEAAGPLDNYIGLSLLRSTGNAPLADELLTAWRAKQDSLHYWGLPSLVLTPEYRWVMAAQQGEGERAEQVKAAVLNRRGRLFFEARMLVEGR</sequence>
<dbReference type="Pfam" id="PF25064">
    <property type="entry name" value="ARM_TT21_5th"/>
    <property type="match status" value="1"/>
</dbReference>
<keyword evidence="2" id="KW-0732">Signal</keyword>
<dbReference type="SUPFAM" id="SSF48452">
    <property type="entry name" value="TPR-like"/>
    <property type="match status" value="1"/>
</dbReference>
<dbReference type="EMBL" id="CP029600">
    <property type="protein sequence ID" value="AWO00860.1"/>
    <property type="molecule type" value="Genomic_DNA"/>
</dbReference>
<dbReference type="Proteomes" id="UP000246099">
    <property type="component" value="Chromosome"/>
</dbReference>
<dbReference type="InterPro" id="IPR019734">
    <property type="entry name" value="TPR_rpt"/>
</dbReference>
<dbReference type="PANTHER" id="PTHR12558">
    <property type="entry name" value="CELL DIVISION CYCLE 16,23,27"/>
    <property type="match status" value="1"/>
</dbReference>
<dbReference type="SMART" id="SM00028">
    <property type="entry name" value="TPR"/>
    <property type="match status" value="5"/>
</dbReference>
<evidence type="ECO:0008006" key="7">
    <source>
        <dbReference type="Google" id="ProtNLM"/>
    </source>
</evidence>
<evidence type="ECO:0000313" key="5">
    <source>
        <dbReference type="EMBL" id="AWO00860.1"/>
    </source>
</evidence>
<evidence type="ECO:0000259" key="3">
    <source>
        <dbReference type="Pfam" id="PF17128"/>
    </source>
</evidence>
<accession>A0ABM6WAC4</accession>
<evidence type="ECO:0000313" key="6">
    <source>
        <dbReference type="Proteomes" id="UP000246099"/>
    </source>
</evidence>
<dbReference type="PROSITE" id="PS50005">
    <property type="entry name" value="TPR"/>
    <property type="match status" value="1"/>
</dbReference>
<evidence type="ECO:0000256" key="2">
    <source>
        <dbReference type="SAM" id="SignalP"/>
    </source>
</evidence>
<keyword evidence="6" id="KW-1185">Reference proteome</keyword>
<proteinExistence type="predicted"/>
<organism evidence="5 6">
    <name type="scientific">Chitinophaga alhagiae</name>
    <dbReference type="NCBI Taxonomy" id="2203219"/>
    <lineage>
        <taxon>Bacteria</taxon>
        <taxon>Pseudomonadati</taxon>
        <taxon>Bacteroidota</taxon>
        <taxon>Chitinophagia</taxon>
        <taxon>Chitinophagales</taxon>
        <taxon>Chitinophagaceae</taxon>
        <taxon>Chitinophaga</taxon>
    </lineage>
</organism>
<protein>
    <recommendedName>
        <fullName evidence="7">DUF5107 domain-containing protein</fullName>
    </recommendedName>
</protein>